<evidence type="ECO:0000313" key="1">
    <source>
        <dbReference type="EMBL" id="QBC45932.1"/>
    </source>
</evidence>
<name>A0A7G3GFM5_9NEIS</name>
<keyword evidence="1" id="KW-0614">Plasmid</keyword>
<keyword evidence="2" id="KW-1185">Reference proteome</keyword>
<dbReference type="KEGG" id="ifl:C1H71_20555"/>
<organism evidence="1 2">
    <name type="scientific">Iodobacter fluviatilis</name>
    <dbReference type="NCBI Taxonomy" id="537"/>
    <lineage>
        <taxon>Bacteria</taxon>
        <taxon>Pseudomonadati</taxon>
        <taxon>Pseudomonadota</taxon>
        <taxon>Betaproteobacteria</taxon>
        <taxon>Neisseriales</taxon>
        <taxon>Chitinibacteraceae</taxon>
        <taxon>Iodobacter</taxon>
    </lineage>
</organism>
<protein>
    <submittedName>
        <fullName evidence="1">Uncharacterized protein</fullName>
    </submittedName>
</protein>
<dbReference type="Proteomes" id="UP000515917">
    <property type="component" value="Plasmid pl1"/>
</dbReference>
<evidence type="ECO:0000313" key="2">
    <source>
        <dbReference type="Proteomes" id="UP000515917"/>
    </source>
</evidence>
<dbReference type="AlphaFoldDB" id="A0A7G3GFM5"/>
<dbReference type="EMBL" id="CP025783">
    <property type="protein sequence ID" value="QBC45932.1"/>
    <property type="molecule type" value="Genomic_DNA"/>
</dbReference>
<gene>
    <name evidence="1" type="ORF">C1H71_20555</name>
</gene>
<proteinExistence type="predicted"/>
<reference evidence="1 2" key="1">
    <citation type="submission" date="2018-01" db="EMBL/GenBank/DDBJ databases">
        <title>Genome sequence of Iodobacter sp. strain PCH194 isolated from Indian Trans-Himalaya.</title>
        <authorList>
            <person name="Kumar V."/>
            <person name="Thakur V."/>
            <person name="Kumar S."/>
            <person name="Singh D."/>
        </authorList>
    </citation>
    <scope>NUCLEOTIDE SEQUENCE [LARGE SCALE GENOMIC DNA]</scope>
    <source>
        <strain evidence="1 2">PCH194</strain>
        <plasmid evidence="1 2">pl1</plasmid>
    </source>
</reference>
<accession>A0A7G3GFM5</accession>
<geneLocation type="plasmid" evidence="1 2">
    <name>pl1</name>
</geneLocation>
<sequence>MIFDQTIHQQEDKIVAIKESGGVSLTIGENDKDKLLVKSATTFEKDLTIGSVATDGSELGSLLVKNDATFKKGLSADSVTINGIGQGALLVKGGATFEKDLSIGSVATDGSEQGKLLVQNNATFKKGLSADSVTINGIGQGALLVKGGATFEKDLSIGSVAADGSEQGKLLVKNDATFKKGLTASSITIGDNTSGNLLVKSDATFERNLISKTLTIGNGTTIGQVINTRLGSTEEANSTLATVQAIREYVTDNAVGLTQYDNAEAVVTANLPINDGANGYKGIPGKDASVDNVKLTEGNLVLLTNQANKTHNCLWKISVGLWDKQENPQTGSAVFIKQGDINGGTLWIMKSTDIANPQWVRRADLDYLKAGAGLNKEGQTLSLKKPENSGLICDEKGVAIHLKKGVGDKNISGLICDNSGLALNIQQLFVFLDEASDTPDNIQKKIKEHLTAGAILVGTYKVS</sequence>